<organism evidence="1 2">
    <name type="scientific">Roseisolibacter agri</name>
    <dbReference type="NCBI Taxonomy" id="2014610"/>
    <lineage>
        <taxon>Bacteria</taxon>
        <taxon>Pseudomonadati</taxon>
        <taxon>Gemmatimonadota</taxon>
        <taxon>Gemmatimonadia</taxon>
        <taxon>Gemmatimonadales</taxon>
        <taxon>Gemmatimonadaceae</taxon>
        <taxon>Roseisolibacter</taxon>
    </lineage>
</organism>
<evidence type="ECO:0000313" key="2">
    <source>
        <dbReference type="Proteomes" id="UP001161325"/>
    </source>
</evidence>
<dbReference type="SUPFAM" id="SSF48371">
    <property type="entry name" value="ARM repeat"/>
    <property type="match status" value="1"/>
</dbReference>
<comment type="caution">
    <text evidence="1">The sequence shown here is derived from an EMBL/GenBank/DDBJ whole genome shotgun (WGS) entry which is preliminary data.</text>
</comment>
<dbReference type="InterPro" id="IPR004155">
    <property type="entry name" value="PBS_lyase_HEAT"/>
</dbReference>
<reference evidence="1" key="1">
    <citation type="submission" date="2022-08" db="EMBL/GenBank/DDBJ databases">
        <title>Draft genome sequencing of Roseisolibacter agri AW1220.</title>
        <authorList>
            <person name="Tobiishi Y."/>
            <person name="Tonouchi A."/>
        </authorList>
    </citation>
    <scope>NUCLEOTIDE SEQUENCE</scope>
    <source>
        <strain evidence="1">AW1220</strain>
    </source>
</reference>
<dbReference type="AlphaFoldDB" id="A0AA37V2I4"/>
<proteinExistence type="predicted"/>
<dbReference type="InterPro" id="IPR011989">
    <property type="entry name" value="ARM-like"/>
</dbReference>
<accession>A0AA37V2I4</accession>
<dbReference type="SMART" id="SM00567">
    <property type="entry name" value="EZ_HEAT"/>
    <property type="match status" value="3"/>
</dbReference>
<sequence length="415" mass="43060">MSTPALLLRDVARLVLLLRAERAEADLRRAALRTAVRTARHVSLDLAVDGRTLRVNGVAHLGATAEEQALVTTLREARIARLTVRAGAGVRDVAHLAGLLAHAEGATGTALVRELDARRLWSVRLVAAPDGVTADPELSPALAGALVLVRGAVAHGGPASAPELDAAAALLAEDVAPEIHAAAGAVLRREGDAGARALIARLAAAESIAARRRCFDALLDIGAGVAELVDALQHPQWYVVRNVAELLGALEAREAEVPLALLLAHPDVRVREAAAVALDRLATPVARDALRGVLSDESTTVRRLSVRAIAAPGGAPGRAAAARLIAAFDREADPDVRLEAVAALGRVGTFDAVQRLLRLAGAREAHQGAAVRVAALHALAQARGAAADATLRALIDDREPAVRETARRLLATLAA</sequence>
<evidence type="ECO:0000313" key="1">
    <source>
        <dbReference type="EMBL" id="GLC25302.1"/>
    </source>
</evidence>
<dbReference type="Pfam" id="PF13646">
    <property type="entry name" value="HEAT_2"/>
    <property type="match status" value="2"/>
</dbReference>
<keyword evidence="2" id="KW-1185">Reference proteome</keyword>
<gene>
    <name evidence="1" type="ORF">rosag_18150</name>
</gene>
<dbReference type="InterPro" id="IPR016024">
    <property type="entry name" value="ARM-type_fold"/>
</dbReference>
<dbReference type="EMBL" id="BRXS01000003">
    <property type="protein sequence ID" value="GLC25302.1"/>
    <property type="molecule type" value="Genomic_DNA"/>
</dbReference>
<dbReference type="RefSeq" id="WP_284349754.1">
    <property type="nucleotide sequence ID" value="NZ_BRXS01000003.1"/>
</dbReference>
<evidence type="ECO:0008006" key="3">
    <source>
        <dbReference type="Google" id="ProtNLM"/>
    </source>
</evidence>
<protein>
    <recommendedName>
        <fullName evidence="3">HEAT repeat protein</fullName>
    </recommendedName>
</protein>
<name>A0AA37V2I4_9BACT</name>
<dbReference type="Gene3D" id="1.25.10.10">
    <property type="entry name" value="Leucine-rich Repeat Variant"/>
    <property type="match status" value="2"/>
</dbReference>
<dbReference type="Proteomes" id="UP001161325">
    <property type="component" value="Unassembled WGS sequence"/>
</dbReference>